<dbReference type="InterPro" id="IPR039552">
    <property type="entry name" value="IS66_C"/>
</dbReference>
<evidence type="ECO:0000256" key="1">
    <source>
        <dbReference type="SAM" id="MobiDB-lite"/>
    </source>
</evidence>
<dbReference type="InterPro" id="IPR004291">
    <property type="entry name" value="Transposase_IS66_central"/>
</dbReference>
<feature type="domain" description="Transposase IS66 zinc-finger binding" evidence="3">
    <location>
        <begin position="33"/>
        <end position="77"/>
    </location>
</feature>
<feature type="region of interest" description="Disordered" evidence="1">
    <location>
        <begin position="424"/>
        <end position="451"/>
    </location>
</feature>
<gene>
    <name evidence="5" type="ORF">V5E97_26130</name>
</gene>
<dbReference type="PANTHER" id="PTHR33678">
    <property type="entry name" value="BLL1576 PROTEIN"/>
    <property type="match status" value="1"/>
</dbReference>
<dbReference type="InterPro" id="IPR024474">
    <property type="entry name" value="Znf_dom_IS66"/>
</dbReference>
<evidence type="ECO:0000259" key="2">
    <source>
        <dbReference type="Pfam" id="PF03050"/>
    </source>
</evidence>
<dbReference type="Pfam" id="PF13817">
    <property type="entry name" value="DDE_Tnp_IS66_C"/>
    <property type="match status" value="1"/>
</dbReference>
<dbReference type="Pfam" id="PF03050">
    <property type="entry name" value="DDE_Tnp_IS66"/>
    <property type="match status" value="1"/>
</dbReference>
<evidence type="ECO:0000313" key="5">
    <source>
        <dbReference type="EMBL" id="XBH01807.1"/>
    </source>
</evidence>
<feature type="domain" description="Transposase IS66 C-terminal" evidence="4">
    <location>
        <begin position="390"/>
        <end position="426"/>
    </location>
</feature>
<dbReference type="Pfam" id="PF13005">
    <property type="entry name" value="zf-IS66"/>
    <property type="match status" value="1"/>
</dbReference>
<dbReference type="AlphaFoldDB" id="A0AAU7C8R3"/>
<reference evidence="5" key="1">
    <citation type="submission" date="2024-05" db="EMBL/GenBank/DDBJ databases">
        <title>Planctomycetes of the genus Singulisphaera possess chitinolytic capabilities.</title>
        <authorList>
            <person name="Ivanova A."/>
        </authorList>
    </citation>
    <scope>NUCLEOTIDE SEQUENCE</scope>
    <source>
        <strain evidence="5">Ch08T</strain>
    </source>
</reference>
<evidence type="ECO:0000259" key="3">
    <source>
        <dbReference type="Pfam" id="PF13005"/>
    </source>
</evidence>
<proteinExistence type="predicted"/>
<dbReference type="EMBL" id="CP155447">
    <property type="protein sequence ID" value="XBH01807.1"/>
    <property type="molecule type" value="Genomic_DNA"/>
</dbReference>
<accession>A0AAU7C8R3</accession>
<organism evidence="5">
    <name type="scientific">Singulisphaera sp. Ch08</name>
    <dbReference type="NCBI Taxonomy" id="3120278"/>
    <lineage>
        <taxon>Bacteria</taxon>
        <taxon>Pseudomonadati</taxon>
        <taxon>Planctomycetota</taxon>
        <taxon>Planctomycetia</taxon>
        <taxon>Isosphaerales</taxon>
        <taxon>Isosphaeraceae</taxon>
        <taxon>Singulisphaera</taxon>
    </lineage>
</organism>
<sequence>MRPPRRRIDLTAAGPLPKNLRREPRVYELTEAERRCPQCGETRAQISAERSEQLDYVPATLFVVEHVRCTYACPHCEGQVVTAGKPAQPIPKGLPGPGLLAHVITEKYADHIPLHRQERRLARQGVELSRSTLCDWMAGAAQSLEPLYDLMKTLVLLCGTIHTDDTSVKLRDSERKIKALARLWIYFGDHLYPYNVFDFTRSHKRDGPSLFLKGFRGYLQADAFSGYDGIYAGGNVVEVGCNAHARRKFVEAQKTDLTRASTALAYYRQLYAIEKQIKAELAKLPEDANEPTRAAIRLRVRQERAVPVWESLEKWLKEERPQVLPKSPMGGAIGYMKNHWEALKRYTSSGYLSIDNNVAEQHMKTIATGRKNWLFTGSETGGKTMAVLFSVVSSCQRHGHDPFVYLRDVLSRLPVLPKENLADLLPDRWSPPQAADPAATPEGPIADGSPS</sequence>
<dbReference type="InterPro" id="IPR052344">
    <property type="entry name" value="Transposase-related"/>
</dbReference>
<feature type="domain" description="Transposase IS66 central" evidence="2">
    <location>
        <begin position="92"/>
        <end position="383"/>
    </location>
</feature>
<name>A0AAU7C8R3_9BACT</name>
<evidence type="ECO:0000259" key="4">
    <source>
        <dbReference type="Pfam" id="PF13817"/>
    </source>
</evidence>
<dbReference type="PANTHER" id="PTHR33678:SF1">
    <property type="entry name" value="BLL1576 PROTEIN"/>
    <property type="match status" value="1"/>
</dbReference>
<dbReference type="RefSeq" id="WP_406694552.1">
    <property type="nucleotide sequence ID" value="NZ_CP155447.1"/>
</dbReference>
<dbReference type="NCBIfam" id="NF033517">
    <property type="entry name" value="transpos_IS66"/>
    <property type="match status" value="1"/>
</dbReference>
<protein>
    <submittedName>
        <fullName evidence="5">IS66 family transposase</fullName>
    </submittedName>
</protein>